<dbReference type="EMBL" id="KB302615">
    <property type="protein sequence ID" value="ELU04164.1"/>
    <property type="molecule type" value="Genomic_DNA"/>
</dbReference>
<accession>R7UDU0</accession>
<organism evidence="1">
    <name type="scientific">Capitella teleta</name>
    <name type="common">Polychaete worm</name>
    <dbReference type="NCBI Taxonomy" id="283909"/>
    <lineage>
        <taxon>Eukaryota</taxon>
        <taxon>Metazoa</taxon>
        <taxon>Spiralia</taxon>
        <taxon>Lophotrochozoa</taxon>
        <taxon>Annelida</taxon>
        <taxon>Polychaeta</taxon>
        <taxon>Sedentaria</taxon>
        <taxon>Scolecida</taxon>
        <taxon>Capitellidae</taxon>
        <taxon>Capitella</taxon>
    </lineage>
</organism>
<dbReference type="Proteomes" id="UP000014760">
    <property type="component" value="Unassembled WGS sequence"/>
</dbReference>
<dbReference type="EMBL" id="AMQN01001471">
    <property type="status" value="NOT_ANNOTATED_CDS"/>
    <property type="molecule type" value="Genomic_DNA"/>
</dbReference>
<proteinExistence type="predicted"/>
<evidence type="ECO:0000313" key="1">
    <source>
        <dbReference type="EMBL" id="ELU04164.1"/>
    </source>
</evidence>
<evidence type="ECO:0000313" key="3">
    <source>
        <dbReference type="Proteomes" id="UP000014760"/>
    </source>
</evidence>
<name>R7UDU0_CAPTE</name>
<sequence>HWLPVEKRIQFKVFATSTRNQHSESAPEYLKEFCEPYHPLRPLRSSDDAFMLKTHP</sequence>
<dbReference type="EnsemblMetazoa" id="CapteT93634">
    <property type="protein sequence ID" value="CapteP93634"/>
    <property type="gene ID" value="CapteG93634"/>
</dbReference>
<keyword evidence="3" id="KW-1185">Reference proteome</keyword>
<feature type="non-terminal residue" evidence="1">
    <location>
        <position position="1"/>
    </location>
</feature>
<evidence type="ECO:0000313" key="2">
    <source>
        <dbReference type="EnsemblMetazoa" id="CapteP93634"/>
    </source>
</evidence>
<gene>
    <name evidence="1" type="ORF">CAPTEDRAFT_93634</name>
</gene>
<reference evidence="2" key="3">
    <citation type="submission" date="2015-06" db="UniProtKB">
        <authorList>
            <consortium name="EnsemblMetazoa"/>
        </authorList>
    </citation>
    <scope>IDENTIFICATION</scope>
</reference>
<dbReference type="HOGENOM" id="CLU_3020222_0_0_1"/>
<dbReference type="AlphaFoldDB" id="R7UDU0"/>
<reference evidence="1 3" key="2">
    <citation type="journal article" date="2013" name="Nature">
        <title>Insights into bilaterian evolution from three spiralian genomes.</title>
        <authorList>
            <person name="Simakov O."/>
            <person name="Marletaz F."/>
            <person name="Cho S.J."/>
            <person name="Edsinger-Gonzales E."/>
            <person name="Havlak P."/>
            <person name="Hellsten U."/>
            <person name="Kuo D.H."/>
            <person name="Larsson T."/>
            <person name="Lv J."/>
            <person name="Arendt D."/>
            <person name="Savage R."/>
            <person name="Osoegawa K."/>
            <person name="de Jong P."/>
            <person name="Grimwood J."/>
            <person name="Chapman J.A."/>
            <person name="Shapiro H."/>
            <person name="Aerts A."/>
            <person name="Otillar R.P."/>
            <person name="Terry A.Y."/>
            <person name="Boore J.L."/>
            <person name="Grigoriev I.V."/>
            <person name="Lindberg D.R."/>
            <person name="Seaver E.C."/>
            <person name="Weisblat D.A."/>
            <person name="Putnam N.H."/>
            <person name="Rokhsar D.S."/>
        </authorList>
    </citation>
    <scope>NUCLEOTIDE SEQUENCE</scope>
    <source>
        <strain evidence="1 3">I ESC-2004</strain>
    </source>
</reference>
<reference evidence="3" key="1">
    <citation type="submission" date="2012-12" db="EMBL/GenBank/DDBJ databases">
        <authorList>
            <person name="Hellsten U."/>
            <person name="Grimwood J."/>
            <person name="Chapman J.A."/>
            <person name="Shapiro H."/>
            <person name="Aerts A."/>
            <person name="Otillar R.P."/>
            <person name="Terry A.Y."/>
            <person name="Boore J.L."/>
            <person name="Simakov O."/>
            <person name="Marletaz F."/>
            <person name="Cho S.-J."/>
            <person name="Edsinger-Gonzales E."/>
            <person name="Havlak P."/>
            <person name="Kuo D.-H."/>
            <person name="Larsson T."/>
            <person name="Lv J."/>
            <person name="Arendt D."/>
            <person name="Savage R."/>
            <person name="Osoegawa K."/>
            <person name="de Jong P."/>
            <person name="Lindberg D.R."/>
            <person name="Seaver E.C."/>
            <person name="Weisblat D.A."/>
            <person name="Putnam N.H."/>
            <person name="Grigoriev I.V."/>
            <person name="Rokhsar D.S."/>
        </authorList>
    </citation>
    <scope>NUCLEOTIDE SEQUENCE</scope>
    <source>
        <strain evidence="3">I ESC-2004</strain>
    </source>
</reference>
<protein>
    <submittedName>
        <fullName evidence="1 2">Uncharacterized protein</fullName>
    </submittedName>
</protein>
<dbReference type="OrthoDB" id="6148338at2759"/>